<reference evidence="2 3" key="1">
    <citation type="submission" date="2019-12" db="EMBL/GenBank/DDBJ databases">
        <title>Whole genome shotgun sequence of Streptomyces caniferus NBRC 15389.</title>
        <authorList>
            <person name="Ichikawa N."/>
            <person name="Kimura A."/>
            <person name="Kitahashi Y."/>
            <person name="Komaki H."/>
            <person name="Tamura T."/>
        </authorList>
    </citation>
    <scope>NUCLEOTIDE SEQUENCE [LARGE SCALE GENOMIC DNA]</scope>
    <source>
        <strain evidence="2 3">NBRC 15389</strain>
    </source>
</reference>
<dbReference type="AlphaFoldDB" id="A0A640S6X2"/>
<organism evidence="2 3">
    <name type="scientific">Streptomyces caniferus</name>
    <dbReference type="NCBI Taxonomy" id="285557"/>
    <lineage>
        <taxon>Bacteria</taxon>
        <taxon>Bacillati</taxon>
        <taxon>Actinomycetota</taxon>
        <taxon>Actinomycetes</taxon>
        <taxon>Kitasatosporales</taxon>
        <taxon>Streptomycetaceae</taxon>
        <taxon>Streptomyces</taxon>
    </lineage>
</organism>
<evidence type="ECO:0000256" key="1">
    <source>
        <dbReference type="SAM" id="MobiDB-lite"/>
    </source>
</evidence>
<proteinExistence type="predicted"/>
<feature type="region of interest" description="Disordered" evidence="1">
    <location>
        <begin position="72"/>
        <end position="100"/>
    </location>
</feature>
<sequence length="294" mass="30420">MAWADFKRFFRCAPAIRTIVRRPVGGGRVPNGRQGDGATMGGMRTAGSAMRMAAVAAAGLVLLVGCGGGASGGKAGDGKGDGAGKGERPGGPARGASATTHLKNIPEVGTALRSRIPAGSRQVVAVYGKDVDSADATVVLYDKGANGWDQNGRWAAHNGRRGWTADHHEGDKRSPVGVFSLTDAGGVLQDPGAKLPYTHSSAFTPPSYWSKNTRHDFDYVVAINYNRVKGSSPLDPTRPQGQSKGGGVWLHLDHGSGTSACVSLPKAGMQALLRALDPARHPVVVMGDKAHLAA</sequence>
<dbReference type="EMBL" id="BLIN01000003">
    <property type="protein sequence ID" value="GFE06544.1"/>
    <property type="molecule type" value="Genomic_DNA"/>
</dbReference>
<protein>
    <recommendedName>
        <fullName evidence="4">Lipoprotein</fullName>
    </recommendedName>
</protein>
<feature type="compositionally biased region" description="Basic and acidic residues" evidence="1">
    <location>
        <begin position="76"/>
        <end position="88"/>
    </location>
</feature>
<comment type="caution">
    <text evidence="2">The sequence shown here is derived from an EMBL/GenBank/DDBJ whole genome shotgun (WGS) entry which is preliminary data.</text>
</comment>
<dbReference type="Proteomes" id="UP000435837">
    <property type="component" value="Unassembled WGS sequence"/>
</dbReference>
<name>A0A640S6X2_9ACTN</name>
<evidence type="ECO:0000313" key="2">
    <source>
        <dbReference type="EMBL" id="GFE06544.1"/>
    </source>
</evidence>
<evidence type="ECO:0000313" key="3">
    <source>
        <dbReference type="Proteomes" id="UP000435837"/>
    </source>
</evidence>
<accession>A0A640S6X2</accession>
<dbReference type="PANTHER" id="PTHR38589:SF1">
    <property type="entry name" value="BLR0621 PROTEIN"/>
    <property type="match status" value="1"/>
</dbReference>
<dbReference type="PANTHER" id="PTHR38589">
    <property type="entry name" value="BLR0621 PROTEIN"/>
    <property type="match status" value="1"/>
</dbReference>
<gene>
    <name evidence="2" type="ORF">Scani_28120</name>
</gene>
<evidence type="ECO:0008006" key="4">
    <source>
        <dbReference type="Google" id="ProtNLM"/>
    </source>
</evidence>